<dbReference type="EMBL" id="BKCJ011100998">
    <property type="protein sequence ID" value="GFC85630.1"/>
    <property type="molecule type" value="Genomic_DNA"/>
</dbReference>
<comment type="caution">
    <text evidence="1">The sequence shown here is derived from an EMBL/GenBank/DDBJ whole genome shotgun (WGS) entry which is preliminary data.</text>
</comment>
<accession>A0A699RGN0</accession>
<reference evidence="1" key="1">
    <citation type="journal article" date="2019" name="Sci. Rep.">
        <title>Draft genome of Tanacetum cinerariifolium, the natural source of mosquito coil.</title>
        <authorList>
            <person name="Yamashiro T."/>
            <person name="Shiraishi A."/>
            <person name="Satake H."/>
            <person name="Nakayama K."/>
        </authorList>
    </citation>
    <scope>NUCLEOTIDE SEQUENCE</scope>
</reference>
<proteinExistence type="predicted"/>
<evidence type="ECO:0000313" key="1">
    <source>
        <dbReference type="EMBL" id="GFC85630.1"/>
    </source>
</evidence>
<dbReference type="AlphaFoldDB" id="A0A699RGN0"/>
<gene>
    <name evidence="1" type="ORF">Tci_857600</name>
</gene>
<feature type="non-terminal residue" evidence="1">
    <location>
        <position position="1"/>
    </location>
</feature>
<feature type="non-terminal residue" evidence="1">
    <location>
        <position position="158"/>
    </location>
</feature>
<name>A0A699RGN0_TANCI</name>
<protein>
    <submittedName>
        <fullName evidence="1">Uncharacterized protein</fullName>
    </submittedName>
</protein>
<organism evidence="1">
    <name type="scientific">Tanacetum cinerariifolium</name>
    <name type="common">Dalmatian daisy</name>
    <name type="synonym">Chrysanthemum cinerariifolium</name>
    <dbReference type="NCBI Taxonomy" id="118510"/>
    <lineage>
        <taxon>Eukaryota</taxon>
        <taxon>Viridiplantae</taxon>
        <taxon>Streptophyta</taxon>
        <taxon>Embryophyta</taxon>
        <taxon>Tracheophyta</taxon>
        <taxon>Spermatophyta</taxon>
        <taxon>Magnoliopsida</taxon>
        <taxon>eudicotyledons</taxon>
        <taxon>Gunneridae</taxon>
        <taxon>Pentapetalae</taxon>
        <taxon>asterids</taxon>
        <taxon>campanulids</taxon>
        <taxon>Asterales</taxon>
        <taxon>Asteraceae</taxon>
        <taxon>Asteroideae</taxon>
        <taxon>Anthemideae</taxon>
        <taxon>Anthemidinae</taxon>
        <taxon>Tanacetum</taxon>
    </lineage>
</organism>
<sequence length="158" mass="16857">ERANAGHALGEGVKNQLHDFAQLAEVARHAKHAFGNHQNAAAGFVGEALGALQLLLEVLDIVVRKHEALALVQAHTVDDAGVRLGVVHDGIVAAHQRVDDAHHALVTEVEQQRGGLIYKLGQLVFELLVQRRVAAHNAGAHGVHRGRPGALRGGWRGL</sequence>